<evidence type="ECO:0000256" key="1">
    <source>
        <dbReference type="SAM" id="MobiDB-lite"/>
    </source>
</evidence>
<name>A0ABT4M8H6_9NOCA</name>
<dbReference type="SUPFAM" id="SSF52777">
    <property type="entry name" value="CoA-dependent acyltransferases"/>
    <property type="match status" value="1"/>
</dbReference>
<sequence>MSAAPVLDHRYRRRLSRVERTYVNARTLGANTLIRLVVDGTGSIDPAEFDAAVAAAFALSPGLSVRRRGATWHGGGPLPVVTHLPIDRLHSDATFFHDPIDITEGPVVRIAVGHSDPALATDARTRIAAVVDHAVTDGHGFTAWLADVFRELRGEAALGFPSEDADIDVARRAPTFGKRSAPSPAPQTRPSPLRRSGNSEETTACWYRAELPPVTEPVVGHIVAAVAKSLRSDAGTVSIPVDLRRHSPSVRSTANLSSPIAIPITGETDARAAQGAVLMALMRGRELDPYRSDYRASNGFARTLDSALGTDSPGGHPVTAIISDHGSIDESLFRTASFDPMTISTLPMVVPHASMFVSAVTTSRSTVLTLGCRRDDDPELCLALLNYASVALGGAANAAALPGGDPADRGSIR</sequence>
<evidence type="ECO:0000313" key="3">
    <source>
        <dbReference type="Proteomes" id="UP001081071"/>
    </source>
</evidence>
<keyword evidence="3" id="KW-1185">Reference proteome</keyword>
<dbReference type="Proteomes" id="UP001081071">
    <property type="component" value="Unassembled WGS sequence"/>
</dbReference>
<comment type="caution">
    <text evidence="2">The sequence shown here is derived from an EMBL/GenBank/DDBJ whole genome shotgun (WGS) entry which is preliminary data.</text>
</comment>
<accession>A0ABT4M8H6</accession>
<evidence type="ECO:0000313" key="2">
    <source>
        <dbReference type="EMBL" id="MCZ4517158.1"/>
    </source>
</evidence>
<organism evidence="2 3">
    <name type="scientific">Rhodococcus ruber</name>
    <dbReference type="NCBI Taxonomy" id="1830"/>
    <lineage>
        <taxon>Bacteria</taxon>
        <taxon>Bacillati</taxon>
        <taxon>Actinomycetota</taxon>
        <taxon>Actinomycetes</taxon>
        <taxon>Mycobacteriales</taxon>
        <taxon>Nocardiaceae</taxon>
        <taxon>Rhodococcus</taxon>
    </lineage>
</organism>
<proteinExistence type="predicted"/>
<feature type="region of interest" description="Disordered" evidence="1">
    <location>
        <begin position="174"/>
        <end position="201"/>
    </location>
</feature>
<evidence type="ECO:0008006" key="4">
    <source>
        <dbReference type="Google" id="ProtNLM"/>
    </source>
</evidence>
<dbReference type="RefSeq" id="WP_269601767.1">
    <property type="nucleotide sequence ID" value="NZ_JAPWIJ010000001.1"/>
</dbReference>
<dbReference type="EMBL" id="JAPWIJ010000001">
    <property type="protein sequence ID" value="MCZ4517158.1"/>
    <property type="molecule type" value="Genomic_DNA"/>
</dbReference>
<reference evidence="2" key="1">
    <citation type="submission" date="2022-12" db="EMBL/GenBank/DDBJ databases">
        <authorList>
            <person name="Krivoruchko A.V."/>
            <person name="Elkin A."/>
        </authorList>
    </citation>
    <scope>NUCLEOTIDE SEQUENCE</scope>
    <source>
        <strain evidence="2">IEGM 1391</strain>
    </source>
</reference>
<protein>
    <recommendedName>
        <fullName evidence="4">Acyltransferase PapA5</fullName>
    </recommendedName>
</protein>
<gene>
    <name evidence="2" type="ORF">O4220_01425</name>
</gene>